<organism evidence="1 2">
    <name type="scientific">Vibrio marisflavi CECT 7928</name>
    <dbReference type="NCBI Taxonomy" id="634439"/>
    <lineage>
        <taxon>Bacteria</taxon>
        <taxon>Pseudomonadati</taxon>
        <taxon>Pseudomonadota</taxon>
        <taxon>Gammaproteobacteria</taxon>
        <taxon>Vibrionales</taxon>
        <taxon>Vibrionaceae</taxon>
        <taxon>Vibrio</taxon>
    </lineage>
</organism>
<dbReference type="Pfam" id="PF13279">
    <property type="entry name" value="4HBT_2"/>
    <property type="match status" value="1"/>
</dbReference>
<dbReference type="CDD" id="cd00586">
    <property type="entry name" value="4HBT"/>
    <property type="match status" value="1"/>
</dbReference>
<protein>
    <recommendedName>
        <fullName evidence="3">Thioesterase</fullName>
    </recommendedName>
</protein>
<keyword evidence="2" id="KW-1185">Reference proteome</keyword>
<accession>A0ABN8E5Y5</accession>
<dbReference type="SUPFAM" id="SSF54637">
    <property type="entry name" value="Thioesterase/thiol ester dehydrase-isomerase"/>
    <property type="match status" value="1"/>
</dbReference>
<dbReference type="InterPro" id="IPR029069">
    <property type="entry name" value="HotDog_dom_sf"/>
</dbReference>
<gene>
    <name evidence="1" type="ORF">VMF7928_02745</name>
</gene>
<dbReference type="Gene3D" id="3.10.129.10">
    <property type="entry name" value="Hotdog Thioesterase"/>
    <property type="match status" value="1"/>
</dbReference>
<dbReference type="RefSeq" id="WP_237362284.1">
    <property type="nucleotide sequence ID" value="NZ_CAKLDM010000002.1"/>
</dbReference>
<proteinExistence type="predicted"/>
<comment type="caution">
    <text evidence="1">The sequence shown here is derived from an EMBL/GenBank/DDBJ whole genome shotgun (WGS) entry which is preliminary data.</text>
</comment>
<name>A0ABN8E5Y5_9VIBR</name>
<dbReference type="Proteomes" id="UP000838748">
    <property type="component" value="Unassembled WGS sequence"/>
</dbReference>
<evidence type="ECO:0000313" key="1">
    <source>
        <dbReference type="EMBL" id="CAH0540300.1"/>
    </source>
</evidence>
<dbReference type="EMBL" id="CAKLDM010000002">
    <property type="protein sequence ID" value="CAH0540300.1"/>
    <property type="molecule type" value="Genomic_DNA"/>
</dbReference>
<evidence type="ECO:0008006" key="3">
    <source>
        <dbReference type="Google" id="ProtNLM"/>
    </source>
</evidence>
<evidence type="ECO:0000313" key="2">
    <source>
        <dbReference type="Proteomes" id="UP000838748"/>
    </source>
</evidence>
<reference evidence="1" key="1">
    <citation type="submission" date="2021-11" db="EMBL/GenBank/DDBJ databases">
        <authorList>
            <person name="Rodrigo-Torres L."/>
            <person name="Arahal R. D."/>
            <person name="Lucena T."/>
        </authorList>
    </citation>
    <scope>NUCLEOTIDE SEQUENCE</scope>
    <source>
        <strain evidence="1">CECT 7928</strain>
    </source>
</reference>
<sequence length="129" mass="15156">MFQTTIFPRFTDTDALGHINNTAFAIWFEEARLPIFEIFHPTLEVKSWPLIIARIEIDLLAQTYWGKDVEIRTFIEKVGNSSCHLRHEAWQEGNKVAKGLAILIYFDYVSNQSKTIEEHIRQQLLQHQQ</sequence>